<feature type="region of interest" description="Disordered" evidence="2">
    <location>
        <begin position="130"/>
        <end position="159"/>
    </location>
</feature>
<dbReference type="GO" id="GO:0005737">
    <property type="term" value="C:cytoplasm"/>
    <property type="evidence" value="ECO:0007669"/>
    <property type="project" value="TreeGrafter"/>
</dbReference>
<feature type="compositionally biased region" description="Polar residues" evidence="2">
    <location>
        <begin position="139"/>
        <end position="148"/>
    </location>
</feature>
<evidence type="ECO:0000256" key="1">
    <source>
        <dbReference type="ARBA" id="ARBA00009005"/>
    </source>
</evidence>
<comment type="caution">
    <text evidence="5">The sequence shown here is derived from an EMBL/GenBank/DDBJ whole genome shotgun (WGS) entry which is preliminary data.</text>
</comment>
<evidence type="ECO:0000259" key="4">
    <source>
        <dbReference type="Pfam" id="PF00656"/>
    </source>
</evidence>
<reference evidence="5" key="1">
    <citation type="submission" date="2021-01" db="EMBL/GenBank/DDBJ databases">
        <authorList>
            <person name="Kaushik A."/>
        </authorList>
    </citation>
    <scope>NUCLEOTIDE SEQUENCE</scope>
    <source>
        <strain evidence="5">Type strain: AG8-Rh-89/</strain>
    </source>
</reference>
<sequence>MDSFGSKVLNLVFLSTAAGRGEAYDSPTPQHISQTGIRVADTLPTPTPSSKKALGPGRSMWGVLLAATFIVDSLAAFSQLKSNTGAGRPYYTEILRIFYYIYEGYLAIIFPANRRQLLIKPESVWTNGKPLVKDESHDTLSAPSTPATRSLPVPESPSPALPAATVVVSSTNNLGPSRGLRKATASPPTYGQSSIPPLAAQARAESIPLTASVSASEPCAAYKALLFGFNYERCGKPGRRLRHAADDARRFAATLTKLGYSSQNIRVVTDETGQPFPSYEYMIECMDWLVQDASKGAKRFFVFSGHCDLPRGTNLEPSLVAADLMAIPRSTFQARLVAKVPAGAELTIVLDCCHAASMVKLKYCIGRMGYEREMTQTTKAEALSEAGKVIRAMPQSGSLHGLPVIGQKAPSLSLSAPVSFNQAPFGTPANMPQHRSRGVFAAGPLPLVVPNQVSAPGMFTSLAGKAVGMIGSSSPVNLPAGTNPRLSRQLVVQGLKEREDDFISPVGKVVMWAGTGERQKAFEVSTGAKNGIITAAICNALDTCPDKIVTQREVWHSVVGAVDKENDWRSKRDAKKAKKPPVSVRVQCAELWVSQAEPLSSSSSVLDQPVHGKLADVNP</sequence>
<evidence type="ECO:0000256" key="3">
    <source>
        <dbReference type="SAM" id="SignalP"/>
    </source>
</evidence>
<dbReference type="EMBL" id="CAJMWZ010006929">
    <property type="protein sequence ID" value="CAE6529219.1"/>
    <property type="molecule type" value="Genomic_DNA"/>
</dbReference>
<protein>
    <recommendedName>
        <fullName evidence="4">Peptidase C14 caspase domain-containing protein</fullName>
    </recommendedName>
</protein>
<keyword evidence="3" id="KW-0732">Signal</keyword>
<dbReference type="PANTHER" id="PTHR48104:SF30">
    <property type="entry name" value="METACASPASE-1"/>
    <property type="match status" value="1"/>
</dbReference>
<dbReference type="Proteomes" id="UP000663850">
    <property type="component" value="Unassembled WGS sequence"/>
</dbReference>
<feature type="compositionally biased region" description="Polar residues" evidence="2">
    <location>
        <begin position="597"/>
        <end position="606"/>
    </location>
</feature>
<feature type="domain" description="Peptidase C14 caspase" evidence="4">
    <location>
        <begin position="223"/>
        <end position="543"/>
    </location>
</feature>
<feature type="region of interest" description="Disordered" evidence="2">
    <location>
        <begin position="596"/>
        <end position="619"/>
    </location>
</feature>
<organism evidence="5 6">
    <name type="scientific">Rhizoctonia solani</name>
    <dbReference type="NCBI Taxonomy" id="456999"/>
    <lineage>
        <taxon>Eukaryota</taxon>
        <taxon>Fungi</taxon>
        <taxon>Dikarya</taxon>
        <taxon>Basidiomycota</taxon>
        <taxon>Agaricomycotina</taxon>
        <taxon>Agaricomycetes</taxon>
        <taxon>Cantharellales</taxon>
        <taxon>Ceratobasidiaceae</taxon>
        <taxon>Rhizoctonia</taxon>
    </lineage>
</organism>
<gene>
    <name evidence="5" type="ORF">RDB_LOCUS128212</name>
</gene>
<dbReference type="Gene3D" id="3.40.50.12660">
    <property type="match status" value="1"/>
</dbReference>
<dbReference type="AlphaFoldDB" id="A0A8H3DJY2"/>
<feature type="signal peptide" evidence="3">
    <location>
        <begin position="1"/>
        <end position="23"/>
    </location>
</feature>
<dbReference type="GO" id="GO:0006508">
    <property type="term" value="P:proteolysis"/>
    <property type="evidence" value="ECO:0007669"/>
    <property type="project" value="InterPro"/>
</dbReference>
<dbReference type="InterPro" id="IPR050452">
    <property type="entry name" value="Metacaspase"/>
</dbReference>
<dbReference type="Pfam" id="PF00656">
    <property type="entry name" value="Peptidase_C14"/>
    <property type="match status" value="1"/>
</dbReference>
<evidence type="ECO:0000313" key="5">
    <source>
        <dbReference type="EMBL" id="CAE6529219.1"/>
    </source>
</evidence>
<proteinExistence type="inferred from homology"/>
<accession>A0A8H3DJY2</accession>
<comment type="similarity">
    <text evidence="1">Belongs to the peptidase C14B family.</text>
</comment>
<feature type="region of interest" description="Disordered" evidence="2">
    <location>
        <begin position="172"/>
        <end position="194"/>
    </location>
</feature>
<dbReference type="PANTHER" id="PTHR48104">
    <property type="entry name" value="METACASPASE-4"/>
    <property type="match status" value="1"/>
</dbReference>
<evidence type="ECO:0000313" key="6">
    <source>
        <dbReference type="Proteomes" id="UP000663850"/>
    </source>
</evidence>
<dbReference type="InterPro" id="IPR011600">
    <property type="entry name" value="Pept_C14_caspase"/>
</dbReference>
<name>A0A8H3DJY2_9AGAM</name>
<evidence type="ECO:0000256" key="2">
    <source>
        <dbReference type="SAM" id="MobiDB-lite"/>
    </source>
</evidence>
<dbReference type="GO" id="GO:0004197">
    <property type="term" value="F:cysteine-type endopeptidase activity"/>
    <property type="evidence" value="ECO:0007669"/>
    <property type="project" value="InterPro"/>
</dbReference>
<feature type="chain" id="PRO_5034377705" description="Peptidase C14 caspase domain-containing protein" evidence="3">
    <location>
        <begin position="24"/>
        <end position="619"/>
    </location>
</feature>